<dbReference type="RefSeq" id="WP_262068882.1">
    <property type="nucleotide sequence ID" value="NZ_JAMXOC010000008.1"/>
</dbReference>
<name>A0ABT1EHL8_9FIRM</name>
<dbReference type="EMBL" id="JAMZFV010000008">
    <property type="protein sequence ID" value="MCP1110001.1"/>
    <property type="molecule type" value="Genomic_DNA"/>
</dbReference>
<reference evidence="2 3" key="1">
    <citation type="journal article" date="2022" name="Genome Biol. Evol.">
        <title>Host diet, physiology and behaviors set the stage for Lachnospiraceae cladogenesis.</title>
        <authorList>
            <person name="Vera-Ponce De Leon A."/>
            <person name="Schneider M."/>
            <person name="Jahnes B.C."/>
            <person name="Sadowski V."/>
            <person name="Camuy-Velez L.A."/>
            <person name="Duan J."/>
            <person name="Sabree Z.L."/>
        </authorList>
    </citation>
    <scope>NUCLEOTIDE SEQUENCE [LARGE SCALE GENOMIC DNA]</scope>
    <source>
        <strain evidence="2 3">PAL227</strain>
    </source>
</reference>
<feature type="transmembrane region" description="Helical" evidence="1">
    <location>
        <begin position="12"/>
        <end position="34"/>
    </location>
</feature>
<keyword evidence="3" id="KW-1185">Reference proteome</keyword>
<evidence type="ECO:0008006" key="4">
    <source>
        <dbReference type="Google" id="ProtNLM"/>
    </source>
</evidence>
<protein>
    <recommendedName>
        <fullName evidence="4">Type 4 fimbrial biogenesis protein PilX N-terminal domain-containing protein</fullName>
    </recommendedName>
</protein>
<evidence type="ECO:0000313" key="3">
    <source>
        <dbReference type="Proteomes" id="UP001523565"/>
    </source>
</evidence>
<dbReference type="Proteomes" id="UP001523565">
    <property type="component" value="Unassembled WGS sequence"/>
</dbReference>
<sequence length="152" mass="16889">MNKKNAPISNMGTISLVMIFMVLCLVIFSILSLSGSLSDFNMSKEAANKSKAYYQAEIEVTKTLKKIDEACEKSLATGSALSLETLEGNVTTQEDSDAVTLLITEKINDKLHLEVTLTMNETGHDEDGYYTITSWKEVPSNTWTEDDTYKLM</sequence>
<comment type="caution">
    <text evidence="2">The sequence shown here is derived from an EMBL/GenBank/DDBJ whole genome shotgun (WGS) entry which is preliminary data.</text>
</comment>
<evidence type="ECO:0000256" key="1">
    <source>
        <dbReference type="SAM" id="Phobius"/>
    </source>
</evidence>
<keyword evidence="1" id="KW-1133">Transmembrane helix</keyword>
<keyword evidence="1" id="KW-0812">Transmembrane</keyword>
<gene>
    <name evidence="2" type="ORF">NK118_07035</name>
</gene>
<keyword evidence="1" id="KW-0472">Membrane</keyword>
<evidence type="ECO:0000313" key="2">
    <source>
        <dbReference type="EMBL" id="MCP1110001.1"/>
    </source>
</evidence>
<accession>A0ABT1EHL8</accession>
<proteinExistence type="predicted"/>
<organism evidence="2 3">
    <name type="scientific">Ohessyouella blattaphilus</name>
    <dbReference type="NCBI Taxonomy" id="2949333"/>
    <lineage>
        <taxon>Bacteria</taxon>
        <taxon>Bacillati</taxon>
        <taxon>Bacillota</taxon>
        <taxon>Clostridia</taxon>
        <taxon>Lachnospirales</taxon>
        <taxon>Lachnospiraceae</taxon>
        <taxon>Ohessyouella</taxon>
    </lineage>
</organism>